<protein>
    <submittedName>
        <fullName evidence="2">Uncharacterized protein</fullName>
    </submittedName>
</protein>
<keyword evidence="1" id="KW-0472">Membrane</keyword>
<proteinExistence type="predicted"/>
<reference evidence="2" key="1">
    <citation type="journal article" date="2015" name="Nature">
        <title>Complex archaea that bridge the gap between prokaryotes and eukaryotes.</title>
        <authorList>
            <person name="Spang A."/>
            <person name="Saw J.H."/>
            <person name="Jorgensen S.L."/>
            <person name="Zaremba-Niedzwiedzka K."/>
            <person name="Martijn J."/>
            <person name="Lind A.E."/>
            <person name="van Eijk R."/>
            <person name="Schleper C."/>
            <person name="Guy L."/>
            <person name="Ettema T.J."/>
        </authorList>
    </citation>
    <scope>NUCLEOTIDE SEQUENCE</scope>
</reference>
<sequence length="133" mass="15414">MDRTSLEKEVRKITGERKMSKKKYKIQVKHIILIASIVLLFLSVRFFYIGFHNVDLVYNYQNIALQMNPYLQEVNLTMNGVNEAKDNMGNGDEMYLSELYITGTNQETIGLSLMFFSGLLFAFGLIIKEENEK</sequence>
<comment type="caution">
    <text evidence="2">The sequence shown here is derived from an EMBL/GenBank/DDBJ whole genome shotgun (WGS) entry which is preliminary data.</text>
</comment>
<evidence type="ECO:0000313" key="2">
    <source>
        <dbReference type="EMBL" id="KKL80203.1"/>
    </source>
</evidence>
<evidence type="ECO:0000256" key="1">
    <source>
        <dbReference type="SAM" id="Phobius"/>
    </source>
</evidence>
<gene>
    <name evidence="2" type="ORF">LCGC14_2007120</name>
</gene>
<dbReference type="EMBL" id="LAZR01022925">
    <property type="protein sequence ID" value="KKL80203.1"/>
    <property type="molecule type" value="Genomic_DNA"/>
</dbReference>
<name>A0A0F9F1C7_9ZZZZ</name>
<keyword evidence="1" id="KW-1133">Transmembrane helix</keyword>
<feature type="transmembrane region" description="Helical" evidence="1">
    <location>
        <begin position="31"/>
        <end position="51"/>
    </location>
</feature>
<dbReference type="AlphaFoldDB" id="A0A0F9F1C7"/>
<accession>A0A0F9F1C7</accession>
<keyword evidence="1" id="KW-0812">Transmembrane</keyword>
<organism evidence="2">
    <name type="scientific">marine sediment metagenome</name>
    <dbReference type="NCBI Taxonomy" id="412755"/>
    <lineage>
        <taxon>unclassified sequences</taxon>
        <taxon>metagenomes</taxon>
        <taxon>ecological metagenomes</taxon>
    </lineage>
</organism>
<feature type="transmembrane region" description="Helical" evidence="1">
    <location>
        <begin position="109"/>
        <end position="127"/>
    </location>
</feature>